<proteinExistence type="inferred from homology"/>
<feature type="transmembrane region" description="Helical" evidence="8">
    <location>
        <begin position="245"/>
        <end position="265"/>
    </location>
</feature>
<organism evidence="10">
    <name type="scientific">uncultured Solirubrobacteraceae bacterium</name>
    <dbReference type="NCBI Taxonomy" id="1162706"/>
    <lineage>
        <taxon>Bacteria</taxon>
        <taxon>Bacillati</taxon>
        <taxon>Actinomycetota</taxon>
        <taxon>Thermoleophilia</taxon>
        <taxon>Solirubrobacterales</taxon>
        <taxon>Solirubrobacteraceae</taxon>
        <taxon>environmental samples</taxon>
    </lineage>
</organism>
<feature type="transmembrane region" description="Helical" evidence="8">
    <location>
        <begin position="573"/>
        <end position="594"/>
    </location>
</feature>
<feature type="transmembrane region" description="Helical" evidence="8">
    <location>
        <begin position="12"/>
        <end position="35"/>
    </location>
</feature>
<dbReference type="AlphaFoldDB" id="A0A6J4SWG4"/>
<accession>A0A6J4SWG4</accession>
<comment type="subcellular location">
    <subcellularLocation>
        <location evidence="1">Cell membrane</location>
        <topology evidence="1">Multi-pass membrane protein</topology>
    </subcellularLocation>
</comment>
<dbReference type="PANTHER" id="PTHR33406:SF6">
    <property type="entry name" value="MEMBRANE PROTEIN YDGH-RELATED"/>
    <property type="match status" value="1"/>
</dbReference>
<evidence type="ECO:0000256" key="6">
    <source>
        <dbReference type="ARBA" id="ARBA00023136"/>
    </source>
</evidence>
<dbReference type="Gene3D" id="1.20.1640.10">
    <property type="entry name" value="Multidrug efflux transporter AcrB transmembrane domain"/>
    <property type="match status" value="2"/>
</dbReference>
<comment type="similarity">
    <text evidence="2">Belongs to the resistance-nodulation-cell division (RND) (TC 2.A.6) family. MmpL subfamily.</text>
</comment>
<evidence type="ECO:0000313" key="10">
    <source>
        <dbReference type="EMBL" id="CAA9507488.1"/>
    </source>
</evidence>
<keyword evidence="5 8" id="KW-1133">Transmembrane helix</keyword>
<evidence type="ECO:0000256" key="5">
    <source>
        <dbReference type="ARBA" id="ARBA00022989"/>
    </source>
</evidence>
<feature type="transmembrane region" description="Helical" evidence="8">
    <location>
        <begin position="649"/>
        <end position="673"/>
    </location>
</feature>
<evidence type="ECO:0000256" key="4">
    <source>
        <dbReference type="ARBA" id="ARBA00022692"/>
    </source>
</evidence>
<evidence type="ECO:0000256" key="1">
    <source>
        <dbReference type="ARBA" id="ARBA00004651"/>
    </source>
</evidence>
<feature type="domain" description="Membrane transport protein MMPL" evidence="9">
    <location>
        <begin position="408"/>
        <end position="713"/>
    </location>
</feature>
<dbReference type="GO" id="GO:0005886">
    <property type="term" value="C:plasma membrane"/>
    <property type="evidence" value="ECO:0007669"/>
    <property type="project" value="UniProtKB-SubCell"/>
</dbReference>
<feature type="transmembrane region" description="Helical" evidence="8">
    <location>
        <begin position="184"/>
        <end position="203"/>
    </location>
</feature>
<evidence type="ECO:0000256" key="2">
    <source>
        <dbReference type="ARBA" id="ARBA00010157"/>
    </source>
</evidence>
<dbReference type="SUPFAM" id="SSF82866">
    <property type="entry name" value="Multidrug efflux transporter AcrB transmembrane domain"/>
    <property type="match status" value="2"/>
</dbReference>
<dbReference type="EMBL" id="CADCVO010000417">
    <property type="protein sequence ID" value="CAA9507488.1"/>
    <property type="molecule type" value="Genomic_DNA"/>
</dbReference>
<feature type="transmembrane region" description="Helical" evidence="8">
    <location>
        <begin position="319"/>
        <end position="346"/>
    </location>
</feature>
<feature type="transmembrane region" description="Helical" evidence="8">
    <location>
        <begin position="679"/>
        <end position="706"/>
    </location>
</feature>
<feature type="transmembrane region" description="Helical" evidence="8">
    <location>
        <begin position="286"/>
        <end position="307"/>
    </location>
</feature>
<name>A0A6J4SWG4_9ACTN</name>
<reference evidence="10" key="1">
    <citation type="submission" date="2020-02" db="EMBL/GenBank/DDBJ databases">
        <authorList>
            <person name="Meier V. D."/>
        </authorList>
    </citation>
    <scope>NUCLEOTIDE SEQUENCE</scope>
    <source>
        <strain evidence="10">AVDCRST_MAG13</strain>
    </source>
</reference>
<dbReference type="InterPro" id="IPR050545">
    <property type="entry name" value="Mycobact_MmpL"/>
</dbReference>
<dbReference type="PANTHER" id="PTHR33406">
    <property type="entry name" value="MEMBRANE PROTEIN MJ1562-RELATED"/>
    <property type="match status" value="1"/>
</dbReference>
<evidence type="ECO:0000259" key="9">
    <source>
        <dbReference type="Pfam" id="PF03176"/>
    </source>
</evidence>
<feature type="transmembrane region" description="Helical" evidence="8">
    <location>
        <begin position="606"/>
        <end position="628"/>
    </location>
</feature>
<evidence type="ECO:0000256" key="8">
    <source>
        <dbReference type="SAM" id="Phobius"/>
    </source>
</evidence>
<dbReference type="InterPro" id="IPR004869">
    <property type="entry name" value="MMPL_dom"/>
</dbReference>
<feature type="transmembrane region" description="Helical" evidence="8">
    <location>
        <begin position="210"/>
        <end position="233"/>
    </location>
</feature>
<evidence type="ECO:0000256" key="3">
    <source>
        <dbReference type="ARBA" id="ARBA00022475"/>
    </source>
</evidence>
<feature type="region of interest" description="Disordered" evidence="7">
    <location>
        <begin position="727"/>
        <end position="750"/>
    </location>
</feature>
<keyword evidence="3" id="KW-1003">Cell membrane</keyword>
<sequence length="750" mass="77644">MVTSRFAAAVVRARVVIVLGWIALTVLAVVTLPAINDAQTEALGELVPAGSSAIAAEERAAELFAFPVSSRTVVVERDPAGLEPGRLAVTADRVVRVNRGRLEPLSDAAGAYGVTNAVVRLPFARERGTTTLSYLLFPPDFSQAARTARAENYVRSLGGPRGFVGVTGAVPARAAQAEVISERLPLLEVVTLAVVALAVAVYLRSAVAPLVTLATVAICYLLSVRLVTVVGSAVGVSVPAEVEPIVVALLFGVVTDYGLFYMSRFKRRLAEGLPPVEASRRTIEDLTPIVIACGLAVAAGSAALGVAELGFLRAFGPGMALAILVALLVALTFLPACLALLGPRLFWPSHPHRMRPGRARSSARTERLVRLTVRAPRRTIAVSLVVLGAMSAGLLWLELGNPLLRGLPEGREARVAFEQLEKGFAPGAVAPATILVEGPGITRRRSELAALQSILADQPGVAGVLGPADTPTDRALGAVLSPTEDAARYVVFSDSDPLGAEAIGLLANLRSRLPGLLEAVGLPAARASVGGDTALVGEIIEAANDDLVRVGPAVLLAVGVVLVVFLRALVAPLYLVALAALGPLAALGLAVAFFQGLLGLPELTYFLPIVAVVLLVSLGSDYNIFLVGRIWDEARDKPLPEAIVSGATGAAHAISAAGIVLAASFAALALVPIRSFQQLAFILAAGLLIDAFLVRTVLAPAVIALVGERSGWPGGRLVRVRHAATPPAGSAAAGHEDLQDAVRGGRAPIR</sequence>
<keyword evidence="6 8" id="KW-0472">Membrane</keyword>
<feature type="domain" description="Membrane transport protein MMPL" evidence="9">
    <location>
        <begin position="164"/>
        <end position="377"/>
    </location>
</feature>
<keyword evidence="4 8" id="KW-0812">Transmembrane</keyword>
<gene>
    <name evidence="10" type="ORF">AVDCRST_MAG13-2615</name>
</gene>
<feature type="transmembrane region" description="Helical" evidence="8">
    <location>
        <begin position="380"/>
        <end position="397"/>
    </location>
</feature>
<evidence type="ECO:0000256" key="7">
    <source>
        <dbReference type="SAM" id="MobiDB-lite"/>
    </source>
</evidence>
<dbReference type="Pfam" id="PF03176">
    <property type="entry name" value="MMPL"/>
    <property type="match status" value="2"/>
</dbReference>
<feature type="transmembrane region" description="Helical" evidence="8">
    <location>
        <begin position="547"/>
        <end position="566"/>
    </location>
</feature>
<protein>
    <recommendedName>
        <fullName evidence="9">Membrane transport protein MMPL domain-containing protein</fullName>
    </recommendedName>
</protein>